<accession>A0A1D1UTH3</accession>
<evidence type="ECO:0000313" key="2">
    <source>
        <dbReference type="EMBL" id="GAU89673.1"/>
    </source>
</evidence>
<feature type="region of interest" description="Disordered" evidence="1">
    <location>
        <begin position="57"/>
        <end position="84"/>
    </location>
</feature>
<dbReference type="Proteomes" id="UP000186922">
    <property type="component" value="Unassembled WGS sequence"/>
</dbReference>
<dbReference type="EMBL" id="BDGG01000001">
    <property type="protein sequence ID" value="GAU89673.1"/>
    <property type="molecule type" value="Genomic_DNA"/>
</dbReference>
<sequence length="177" mass="19113">MTLHSIPLLVLVIAASHLLGITTGFSLRIYPAFRDADPIIQRTPSAAYRAIPQQVTKVVPQPSSRTEADDIIESSSDTKPTADAQFSTPLATGTFNGGFFPKPIGTTAINPTSRTNYASLSQNVLLEPVASYRSTIPQQLPVPSSNPGPLLNCSTYLECKAQLLTYFSLMSRMQKKG</sequence>
<keyword evidence="3" id="KW-1185">Reference proteome</keyword>
<protein>
    <submittedName>
        <fullName evidence="2">Uncharacterized protein</fullName>
    </submittedName>
</protein>
<dbReference type="AlphaFoldDB" id="A0A1D1UTH3"/>
<organism evidence="2 3">
    <name type="scientific">Ramazzottius varieornatus</name>
    <name type="common">Water bear</name>
    <name type="synonym">Tardigrade</name>
    <dbReference type="NCBI Taxonomy" id="947166"/>
    <lineage>
        <taxon>Eukaryota</taxon>
        <taxon>Metazoa</taxon>
        <taxon>Ecdysozoa</taxon>
        <taxon>Tardigrada</taxon>
        <taxon>Eutardigrada</taxon>
        <taxon>Parachela</taxon>
        <taxon>Hypsibioidea</taxon>
        <taxon>Ramazzottiidae</taxon>
        <taxon>Ramazzottius</taxon>
    </lineage>
</organism>
<proteinExistence type="predicted"/>
<name>A0A1D1UTH3_RAMVA</name>
<gene>
    <name evidence="2" type="primary">RvY_02196</name>
    <name evidence="2" type="synonym">RvY_02196.1</name>
    <name evidence="2" type="ORF">RvY_02196-1</name>
</gene>
<feature type="compositionally biased region" description="Polar residues" evidence="1">
    <location>
        <begin position="73"/>
        <end position="84"/>
    </location>
</feature>
<reference evidence="2 3" key="1">
    <citation type="journal article" date="2016" name="Nat. Commun.">
        <title>Extremotolerant tardigrade genome and improved radiotolerance of human cultured cells by tardigrade-unique protein.</title>
        <authorList>
            <person name="Hashimoto T."/>
            <person name="Horikawa D.D."/>
            <person name="Saito Y."/>
            <person name="Kuwahara H."/>
            <person name="Kozuka-Hata H."/>
            <person name="Shin-I T."/>
            <person name="Minakuchi Y."/>
            <person name="Ohishi K."/>
            <person name="Motoyama A."/>
            <person name="Aizu T."/>
            <person name="Enomoto A."/>
            <person name="Kondo K."/>
            <person name="Tanaka S."/>
            <person name="Hara Y."/>
            <person name="Koshikawa S."/>
            <person name="Sagara H."/>
            <person name="Miura T."/>
            <person name="Yokobori S."/>
            <person name="Miyagawa K."/>
            <person name="Suzuki Y."/>
            <person name="Kubo T."/>
            <person name="Oyama M."/>
            <person name="Kohara Y."/>
            <person name="Fujiyama A."/>
            <person name="Arakawa K."/>
            <person name="Katayama T."/>
            <person name="Toyoda A."/>
            <person name="Kunieda T."/>
        </authorList>
    </citation>
    <scope>NUCLEOTIDE SEQUENCE [LARGE SCALE GENOMIC DNA]</scope>
    <source>
        <strain evidence="2 3">YOKOZUNA-1</strain>
    </source>
</reference>
<comment type="caution">
    <text evidence="2">The sequence shown here is derived from an EMBL/GenBank/DDBJ whole genome shotgun (WGS) entry which is preliminary data.</text>
</comment>
<evidence type="ECO:0000256" key="1">
    <source>
        <dbReference type="SAM" id="MobiDB-lite"/>
    </source>
</evidence>
<evidence type="ECO:0000313" key="3">
    <source>
        <dbReference type="Proteomes" id="UP000186922"/>
    </source>
</evidence>